<dbReference type="GO" id="GO:0047661">
    <property type="term" value="F:amino-acid racemase activity"/>
    <property type="evidence" value="ECO:0007669"/>
    <property type="project" value="InterPro"/>
</dbReference>
<organism evidence="3 4">
    <name type="scientific">Campylobacter subantarcticus LMG 24374</name>
    <dbReference type="NCBI Taxonomy" id="1388751"/>
    <lineage>
        <taxon>Bacteria</taxon>
        <taxon>Pseudomonadati</taxon>
        <taxon>Campylobacterota</taxon>
        <taxon>Epsilonproteobacteria</taxon>
        <taxon>Campylobacterales</taxon>
        <taxon>Campylobacteraceae</taxon>
        <taxon>Campylobacter</taxon>
    </lineage>
</organism>
<name>A0A0A8H972_9BACT</name>
<dbReference type="InterPro" id="IPR004380">
    <property type="entry name" value="Asp_race"/>
</dbReference>
<dbReference type="SUPFAM" id="SSF53681">
    <property type="entry name" value="Aspartate/glutamate racemase"/>
    <property type="match status" value="2"/>
</dbReference>
<dbReference type="PROSITE" id="PS00924">
    <property type="entry name" value="ASP_GLU_RACEMASE_2"/>
    <property type="match status" value="1"/>
</dbReference>
<dbReference type="Pfam" id="PF01177">
    <property type="entry name" value="Asp_Glu_race"/>
    <property type="match status" value="1"/>
</dbReference>
<protein>
    <submittedName>
        <fullName evidence="3">Aspartate racemase</fullName>
    </submittedName>
</protein>
<dbReference type="OrthoDB" id="9803739at2"/>
<dbReference type="InterPro" id="IPR015942">
    <property type="entry name" value="Asp/Glu/hydantoin_racemase"/>
</dbReference>
<evidence type="ECO:0000256" key="2">
    <source>
        <dbReference type="ARBA" id="ARBA00023235"/>
    </source>
</evidence>
<accession>A0A0A8H972</accession>
<gene>
    <name evidence="3" type="ORF">CSUB8521_0783</name>
</gene>
<reference evidence="3 4" key="1">
    <citation type="journal article" date="2014" name="Genome Biol. Evol.">
        <title>Comparative Genomics of the Campylobacter lari Group.</title>
        <authorList>
            <person name="Miller W.G."/>
            <person name="Yee E."/>
            <person name="Chapman M.H."/>
            <person name="Smith T.P."/>
            <person name="Bono J.L."/>
            <person name="Huynh S."/>
            <person name="Parker C.T."/>
            <person name="Vandamme P."/>
            <person name="Luong K."/>
            <person name="Korlach J."/>
        </authorList>
    </citation>
    <scope>NUCLEOTIDE SEQUENCE [LARGE SCALE GENOMIC DNA]</scope>
    <source>
        <strain evidence="3 4">LMG 24374</strain>
    </source>
</reference>
<keyword evidence="2" id="KW-0413">Isomerase</keyword>
<evidence type="ECO:0000256" key="1">
    <source>
        <dbReference type="ARBA" id="ARBA00007847"/>
    </source>
</evidence>
<dbReference type="RefSeq" id="WP_039663601.1">
    <property type="nucleotide sequence ID" value="NZ_CP007772.1"/>
</dbReference>
<dbReference type="PANTHER" id="PTHR21198:SF7">
    <property type="entry name" value="ASPARTATE-GLUTAMATE RACEMASE FAMILY"/>
    <property type="match status" value="1"/>
</dbReference>
<dbReference type="KEGG" id="csm:CSUB8521_0783"/>
<dbReference type="InterPro" id="IPR001920">
    <property type="entry name" value="Asp/Glu_race"/>
</dbReference>
<evidence type="ECO:0000313" key="3">
    <source>
        <dbReference type="EMBL" id="AJC90631.1"/>
    </source>
</evidence>
<sequence>MKTIGLIGGMSYESTLSYYEVINKITNHQLGKLHSAKIVLTSVDFEEIKECQNQNDWQKASEILTHHALLLEKCGVDFILICTNTMHWCYEDIQSRIQTPILHITKAMLLELQEQNVSKVLLLGTKYTMKERFYKEMLIQSGIEVFTPKEDDMVKINDIIFDELCKGVIKENSKKYFHDLIEQFPQVQGVILGCTELGLIIKESSKSLFDSAYIHAKIATLKALENE</sequence>
<dbReference type="PANTHER" id="PTHR21198">
    <property type="entry name" value="GLUTAMATE RACEMASE"/>
    <property type="match status" value="1"/>
</dbReference>
<dbReference type="NCBIfam" id="TIGR00035">
    <property type="entry name" value="asp_race"/>
    <property type="match status" value="1"/>
</dbReference>
<dbReference type="Proteomes" id="UP000031135">
    <property type="component" value="Chromosome"/>
</dbReference>
<dbReference type="Gene3D" id="3.40.50.1860">
    <property type="match status" value="2"/>
</dbReference>
<dbReference type="EMBL" id="CP007772">
    <property type="protein sequence ID" value="AJC90631.1"/>
    <property type="molecule type" value="Genomic_DNA"/>
</dbReference>
<dbReference type="HOGENOM" id="CLU_055360_1_0_7"/>
<comment type="similarity">
    <text evidence="1">Belongs to the aspartate/glutamate racemases family.</text>
</comment>
<dbReference type="InterPro" id="IPR033134">
    <property type="entry name" value="Asp/Glu_racemase_AS_2"/>
</dbReference>
<evidence type="ECO:0000313" key="4">
    <source>
        <dbReference type="Proteomes" id="UP000031135"/>
    </source>
</evidence>
<proteinExistence type="inferred from homology"/>
<dbReference type="AlphaFoldDB" id="A0A0A8H972"/>